<feature type="modified residue" description="4-aspartylphosphate" evidence="15">
    <location>
        <position position="856"/>
    </location>
</feature>
<name>A0AAE4PXM9_9GAMM</name>
<dbReference type="PROSITE" id="PS50110">
    <property type="entry name" value="RESPONSE_REGULATORY"/>
    <property type="match status" value="1"/>
</dbReference>
<accession>A0AAE4PXM9</accession>
<feature type="transmembrane region" description="Helical" evidence="17">
    <location>
        <begin position="20"/>
        <end position="41"/>
    </location>
</feature>
<dbReference type="Pfam" id="PF02518">
    <property type="entry name" value="HATPase_c"/>
    <property type="match status" value="1"/>
</dbReference>
<dbReference type="Proteomes" id="UP001187859">
    <property type="component" value="Unassembled WGS sequence"/>
</dbReference>
<dbReference type="PROSITE" id="PS50109">
    <property type="entry name" value="HIS_KIN"/>
    <property type="match status" value="1"/>
</dbReference>
<evidence type="ECO:0000256" key="5">
    <source>
        <dbReference type="ARBA" id="ARBA00022519"/>
    </source>
</evidence>
<evidence type="ECO:0000256" key="13">
    <source>
        <dbReference type="ARBA" id="ARBA00023136"/>
    </source>
</evidence>
<dbReference type="InterPro" id="IPR004358">
    <property type="entry name" value="Sig_transdc_His_kin-like_C"/>
</dbReference>
<feature type="domain" description="Histidine kinase" evidence="18">
    <location>
        <begin position="565"/>
        <end position="781"/>
    </location>
</feature>
<dbReference type="CDD" id="cd00082">
    <property type="entry name" value="HisKA"/>
    <property type="match status" value="1"/>
</dbReference>
<dbReference type="PANTHER" id="PTHR43047">
    <property type="entry name" value="TWO-COMPONENT HISTIDINE PROTEIN KINASE"/>
    <property type="match status" value="1"/>
</dbReference>
<dbReference type="CDD" id="cd12914">
    <property type="entry name" value="PDC1_DGC_like"/>
    <property type="match status" value="1"/>
</dbReference>
<evidence type="ECO:0000259" key="19">
    <source>
        <dbReference type="PROSITE" id="PS50110"/>
    </source>
</evidence>
<dbReference type="GO" id="GO:0005524">
    <property type="term" value="F:ATP binding"/>
    <property type="evidence" value="ECO:0007669"/>
    <property type="project" value="UniProtKB-KW"/>
</dbReference>
<organism evidence="21 22">
    <name type="scientific">Shewanella xiamenensis</name>
    <dbReference type="NCBI Taxonomy" id="332186"/>
    <lineage>
        <taxon>Bacteria</taxon>
        <taxon>Pseudomonadati</taxon>
        <taxon>Pseudomonadota</taxon>
        <taxon>Gammaproteobacteria</taxon>
        <taxon>Alteromonadales</taxon>
        <taxon>Shewanellaceae</taxon>
        <taxon>Shewanella</taxon>
    </lineage>
</organism>
<dbReference type="SUPFAM" id="SSF47384">
    <property type="entry name" value="Homodimeric domain of signal transducing histidine kinase"/>
    <property type="match status" value="1"/>
</dbReference>
<comment type="subcellular location">
    <subcellularLocation>
        <location evidence="2">Cell inner membrane</location>
        <topology evidence="2">Multi-pass membrane protein</topology>
    </subcellularLocation>
</comment>
<evidence type="ECO:0000256" key="6">
    <source>
        <dbReference type="ARBA" id="ARBA00022553"/>
    </source>
</evidence>
<feature type="transmembrane region" description="Helical" evidence="17">
    <location>
        <begin position="130"/>
        <end position="156"/>
    </location>
</feature>
<dbReference type="EC" id="2.7.13.3" evidence="3"/>
<reference evidence="21" key="1">
    <citation type="submission" date="2023-05" db="EMBL/GenBank/DDBJ databases">
        <title>Colonisation of extended spectrum b-lactamase- and carbapenemase-producing bacteria on hospital surfaces from low- and middle-income countries.</title>
        <authorList>
            <person name="Nieto-Rosado M."/>
            <person name="Sands K."/>
            <person name="Iregbu K."/>
            <person name="Zahra R."/>
            <person name="Mazarati J.B."/>
            <person name="Mehtar S."/>
            <person name="Barnards-Group B."/>
            <person name="Walsh T.R."/>
        </authorList>
    </citation>
    <scope>NUCLEOTIDE SEQUENCE</scope>
    <source>
        <strain evidence="21">PP-E493</strain>
    </source>
</reference>
<keyword evidence="11 17" id="KW-1133">Transmembrane helix</keyword>
<dbReference type="InterPro" id="IPR001789">
    <property type="entry name" value="Sig_transdc_resp-reg_receiver"/>
</dbReference>
<proteinExistence type="predicted"/>
<feature type="transmembrane region" description="Helical" evidence="17">
    <location>
        <begin position="176"/>
        <end position="196"/>
    </location>
</feature>
<dbReference type="InterPro" id="IPR003594">
    <property type="entry name" value="HATPase_dom"/>
</dbReference>
<evidence type="ECO:0000313" key="21">
    <source>
        <dbReference type="EMBL" id="MDV5390315.1"/>
    </source>
</evidence>
<feature type="transmembrane region" description="Helical" evidence="17">
    <location>
        <begin position="433"/>
        <end position="452"/>
    </location>
</feature>
<feature type="transmembrane region" description="Helical" evidence="17">
    <location>
        <begin position="47"/>
        <end position="69"/>
    </location>
</feature>
<keyword evidence="8 17" id="KW-0812">Transmembrane</keyword>
<dbReference type="InterPro" id="IPR008207">
    <property type="entry name" value="Sig_transdc_His_kin_Hpt_dom"/>
</dbReference>
<evidence type="ECO:0000259" key="18">
    <source>
        <dbReference type="PROSITE" id="PS50109"/>
    </source>
</evidence>
<gene>
    <name evidence="21" type="ORF">QM089_08625</name>
</gene>
<keyword evidence="9" id="KW-0418">Kinase</keyword>
<feature type="modified residue" description="Phosphohistidine" evidence="14">
    <location>
        <position position="972"/>
    </location>
</feature>
<keyword evidence="7" id="KW-0808">Transferase</keyword>
<evidence type="ECO:0000256" key="8">
    <source>
        <dbReference type="ARBA" id="ARBA00022692"/>
    </source>
</evidence>
<dbReference type="CDD" id="cd16922">
    <property type="entry name" value="HATPase_EvgS-ArcB-TorS-like"/>
    <property type="match status" value="1"/>
</dbReference>
<dbReference type="InterPro" id="IPR036097">
    <property type="entry name" value="HisK_dim/P_sf"/>
</dbReference>
<evidence type="ECO:0000259" key="20">
    <source>
        <dbReference type="PROSITE" id="PS50894"/>
    </source>
</evidence>
<dbReference type="SMART" id="SM00448">
    <property type="entry name" value="REC"/>
    <property type="match status" value="1"/>
</dbReference>
<dbReference type="Gene3D" id="3.30.565.10">
    <property type="entry name" value="Histidine kinase-like ATPase, C-terminal domain"/>
    <property type="match status" value="1"/>
</dbReference>
<dbReference type="Gene3D" id="3.40.50.2300">
    <property type="match status" value="1"/>
</dbReference>
<evidence type="ECO:0000256" key="10">
    <source>
        <dbReference type="ARBA" id="ARBA00022840"/>
    </source>
</evidence>
<evidence type="ECO:0000256" key="17">
    <source>
        <dbReference type="SAM" id="Phobius"/>
    </source>
</evidence>
<evidence type="ECO:0000313" key="22">
    <source>
        <dbReference type="Proteomes" id="UP001187859"/>
    </source>
</evidence>
<dbReference type="Pfam" id="PF01627">
    <property type="entry name" value="Hpt"/>
    <property type="match status" value="1"/>
</dbReference>
<dbReference type="RefSeq" id="WP_088585544.1">
    <property type="nucleotide sequence ID" value="NZ_AP026732.1"/>
</dbReference>
<dbReference type="InterPro" id="IPR036641">
    <property type="entry name" value="HPT_dom_sf"/>
</dbReference>
<keyword evidence="12" id="KW-0902">Two-component regulatory system</keyword>
<dbReference type="SUPFAM" id="SSF52172">
    <property type="entry name" value="CheY-like"/>
    <property type="match status" value="1"/>
</dbReference>
<dbReference type="Pfam" id="PF00512">
    <property type="entry name" value="HisKA"/>
    <property type="match status" value="1"/>
</dbReference>
<evidence type="ECO:0000256" key="16">
    <source>
        <dbReference type="SAM" id="Coils"/>
    </source>
</evidence>
<dbReference type="SUPFAM" id="SSF47226">
    <property type="entry name" value="Histidine-containing phosphotransfer domain, HPT domain"/>
    <property type="match status" value="1"/>
</dbReference>
<keyword evidence="16" id="KW-0175">Coiled coil</keyword>
<keyword evidence="4" id="KW-1003">Cell membrane</keyword>
<evidence type="ECO:0000256" key="11">
    <source>
        <dbReference type="ARBA" id="ARBA00022989"/>
    </source>
</evidence>
<dbReference type="EMBL" id="JASGOQ010000001">
    <property type="protein sequence ID" value="MDV5390315.1"/>
    <property type="molecule type" value="Genomic_DNA"/>
</dbReference>
<keyword evidence="13 17" id="KW-0472">Membrane</keyword>
<dbReference type="Pfam" id="PF00072">
    <property type="entry name" value="Response_reg"/>
    <property type="match status" value="1"/>
</dbReference>
<feature type="domain" description="HPt" evidence="20">
    <location>
        <begin position="933"/>
        <end position="1024"/>
    </location>
</feature>
<evidence type="ECO:0000256" key="3">
    <source>
        <dbReference type="ARBA" id="ARBA00012438"/>
    </source>
</evidence>
<keyword evidence="10 21" id="KW-0547">Nucleotide-binding</keyword>
<dbReference type="InterPro" id="IPR011006">
    <property type="entry name" value="CheY-like_superfamily"/>
</dbReference>
<protein>
    <recommendedName>
        <fullName evidence="3">histidine kinase</fullName>
        <ecNumber evidence="3">2.7.13.3</ecNumber>
    </recommendedName>
</protein>
<comment type="caution">
    <text evidence="21">The sequence shown here is derived from an EMBL/GenBank/DDBJ whole genome shotgun (WGS) entry which is preliminary data.</text>
</comment>
<feature type="coiled-coil region" evidence="16">
    <location>
        <begin position="524"/>
        <end position="555"/>
    </location>
</feature>
<evidence type="ECO:0000256" key="15">
    <source>
        <dbReference type="PROSITE-ProRule" id="PRU00169"/>
    </source>
</evidence>
<evidence type="ECO:0000256" key="1">
    <source>
        <dbReference type="ARBA" id="ARBA00000085"/>
    </source>
</evidence>
<dbReference type="CDD" id="cd17546">
    <property type="entry name" value="REC_hyHK_CKI1_RcsC-like"/>
    <property type="match status" value="1"/>
</dbReference>
<dbReference type="SUPFAM" id="SSF55874">
    <property type="entry name" value="ATPase domain of HSP90 chaperone/DNA topoisomerase II/histidine kinase"/>
    <property type="match status" value="1"/>
</dbReference>
<dbReference type="GO" id="GO:0000155">
    <property type="term" value="F:phosphorelay sensor kinase activity"/>
    <property type="evidence" value="ECO:0007669"/>
    <property type="project" value="InterPro"/>
</dbReference>
<dbReference type="SMART" id="SM00388">
    <property type="entry name" value="HisKA"/>
    <property type="match status" value="1"/>
</dbReference>
<keyword evidence="5" id="KW-0997">Cell inner membrane</keyword>
<evidence type="ECO:0000256" key="2">
    <source>
        <dbReference type="ARBA" id="ARBA00004429"/>
    </source>
</evidence>
<sequence length="1024" mass="114912">MLAIIRRHNKSIKKHRILFLLYCIIIGLVANLSVVTVPIAVPLNIGNVAALLILARLGPLWALVCFVFVASPLPSFIAIILSLIQVVLFNIYIKKNSSNTTQISVIYFLAAVLIIKMFSLEAIKDNLSFLIIYSSLSTALFIWSIKAARLLLALYVNNEQLRKQSLQHQLSFRVGLYTAIPATLLITLGLNGLTSLELVKQMVHYQNEVNSLKDNIELKLNDYIVKIETIVNTTEKQVTKNTLKLLVEQSPESISSLVTDENGIVRDFYKVDANTNNIGNLSVADRPYFYLVKQTKTSFISDTFKGRSLGDDQLFAVSTPIIRENKFDGVLQLAIKLNSLLTLFDKHNDSISHRILIDKSGRKVWGNNVSGDIGSVWTRPKDSEPMKDTFLRKSIFNPLNPITFSKDAHHFIINEKVGLTGWELYFFIDTNDLFIKLSIYFFLALALITIILETSVRLSKRFVKNYTQALEQLVDYTQQWDGKTLNSKALNLTQSALEIDTLAHSFINMQRRVTGAHNATISSMNEVRLLNEELEERVEKRTRELEEERDKANHLAAIKTRFLANMSHEIRTPITIIKGFTEQILPITHGEVHTALCKIEQNTSHLQSIINDILDAAKIDEGKMSIAEQSVAIEPLLNSLSDALTVLAHSKNLTTQLDINLSNIKYIKTDPYRLKQILLNFISNAVKFTQKGTIKLVANITDKNELYIAIIDNGIGISSEQASSLFHAFTQADSSTSRDYGGTGLGLFISKQLADAMSLQLNMHSTVGIGSCFSITLPEEKLINNVAITHDEINIIQNDIIDWKKKSILFVDDVEDIRDLVAIYLKDTGISIDFGVNGEEAIQLASLKHYDLIILDQQMPVIDGLTAANTIRAMNKNIPLLLLSADIFYDDSEKNSSFNKKITKPFSKQQIIDTLQYFLGENQSTYNKQKKEDDILDNDLTIEYLKTLPNTLSLLKQLINDGEVKKLGHELHKLKGTSACLGLSNISSCAAHLNVKLKNRMITLDEINELSTAITDALLAENEK</sequence>
<keyword evidence="10 21" id="KW-0067">ATP-binding</keyword>
<dbReference type="InterPro" id="IPR003661">
    <property type="entry name" value="HisK_dim/P_dom"/>
</dbReference>
<dbReference type="SMART" id="SM00387">
    <property type="entry name" value="HATPase_c"/>
    <property type="match status" value="1"/>
</dbReference>
<dbReference type="GO" id="GO:0005886">
    <property type="term" value="C:plasma membrane"/>
    <property type="evidence" value="ECO:0007669"/>
    <property type="project" value="UniProtKB-SubCell"/>
</dbReference>
<dbReference type="Gene3D" id="1.10.287.130">
    <property type="match status" value="1"/>
</dbReference>
<dbReference type="InterPro" id="IPR005467">
    <property type="entry name" value="His_kinase_dom"/>
</dbReference>
<evidence type="ECO:0000256" key="12">
    <source>
        <dbReference type="ARBA" id="ARBA00023012"/>
    </source>
</evidence>
<evidence type="ECO:0000256" key="7">
    <source>
        <dbReference type="ARBA" id="ARBA00022679"/>
    </source>
</evidence>
<feature type="domain" description="Response regulatory" evidence="19">
    <location>
        <begin position="807"/>
        <end position="919"/>
    </location>
</feature>
<comment type="catalytic activity">
    <reaction evidence="1">
        <text>ATP + protein L-histidine = ADP + protein N-phospho-L-histidine.</text>
        <dbReference type="EC" id="2.7.13.3"/>
    </reaction>
</comment>
<keyword evidence="6 15" id="KW-0597">Phosphoprotein</keyword>
<dbReference type="AlphaFoldDB" id="A0AAE4PXM9"/>
<dbReference type="Gene3D" id="3.30.450.20">
    <property type="entry name" value="PAS domain"/>
    <property type="match status" value="1"/>
</dbReference>
<dbReference type="InterPro" id="IPR036890">
    <property type="entry name" value="HATPase_C_sf"/>
</dbReference>
<dbReference type="Gene3D" id="1.20.120.160">
    <property type="entry name" value="HPT domain"/>
    <property type="match status" value="1"/>
</dbReference>
<evidence type="ECO:0000256" key="14">
    <source>
        <dbReference type="PROSITE-ProRule" id="PRU00110"/>
    </source>
</evidence>
<dbReference type="PRINTS" id="PR00344">
    <property type="entry name" value="BCTRLSENSOR"/>
</dbReference>
<evidence type="ECO:0000256" key="9">
    <source>
        <dbReference type="ARBA" id="ARBA00022777"/>
    </source>
</evidence>
<feature type="transmembrane region" description="Helical" evidence="17">
    <location>
        <begin position="105"/>
        <end position="123"/>
    </location>
</feature>
<dbReference type="FunFam" id="3.30.565.10:FF:000010">
    <property type="entry name" value="Sensor histidine kinase RcsC"/>
    <property type="match status" value="1"/>
</dbReference>
<evidence type="ECO:0000256" key="4">
    <source>
        <dbReference type="ARBA" id="ARBA00022475"/>
    </source>
</evidence>
<feature type="transmembrane region" description="Helical" evidence="17">
    <location>
        <begin position="76"/>
        <end position="93"/>
    </location>
</feature>
<dbReference type="PROSITE" id="PS50894">
    <property type="entry name" value="HPT"/>
    <property type="match status" value="1"/>
</dbReference>